<reference evidence="8" key="1">
    <citation type="submission" date="2023-07" db="EMBL/GenBank/DDBJ databases">
        <authorList>
            <person name="Hossen S."/>
            <person name="Hanif M.A."/>
            <person name="Kho K.H."/>
        </authorList>
    </citation>
    <scope>NUCLEOTIDE SEQUENCE</scope>
    <source>
        <tissue evidence="8">Digestive gland</tissue>
    </source>
</reference>
<dbReference type="InterPro" id="IPR002138">
    <property type="entry name" value="Pept_C14_p10"/>
</dbReference>
<dbReference type="CDD" id="cd00032">
    <property type="entry name" value="CASc"/>
    <property type="match status" value="1"/>
</dbReference>
<evidence type="ECO:0000256" key="1">
    <source>
        <dbReference type="ARBA" id="ARBA00010134"/>
    </source>
</evidence>
<evidence type="ECO:0000256" key="4">
    <source>
        <dbReference type="SAM" id="MobiDB-lite"/>
    </source>
</evidence>
<dbReference type="PROSITE" id="PS50208">
    <property type="entry name" value="CASPASE_P20"/>
    <property type="match status" value="1"/>
</dbReference>
<dbReference type="CDD" id="cd01671">
    <property type="entry name" value="CARD"/>
    <property type="match status" value="1"/>
</dbReference>
<proteinExistence type="evidence at transcript level"/>
<accession>A0AA49KFH6</accession>
<dbReference type="InterPro" id="IPR011029">
    <property type="entry name" value="DEATH-like_dom_sf"/>
</dbReference>
<dbReference type="InterPro" id="IPR029030">
    <property type="entry name" value="Caspase-like_dom_sf"/>
</dbReference>
<feature type="domain" description="Caspase family p10" evidence="5">
    <location>
        <begin position="489"/>
        <end position="572"/>
    </location>
</feature>
<dbReference type="InterPro" id="IPR001315">
    <property type="entry name" value="CARD"/>
</dbReference>
<feature type="region of interest" description="Disordered" evidence="4">
    <location>
        <begin position="572"/>
        <end position="592"/>
    </location>
</feature>
<dbReference type="GO" id="GO:0042981">
    <property type="term" value="P:regulation of apoptotic process"/>
    <property type="evidence" value="ECO:0007669"/>
    <property type="project" value="InterPro"/>
</dbReference>
<evidence type="ECO:0000256" key="2">
    <source>
        <dbReference type="ARBA" id="ARBA00022703"/>
    </source>
</evidence>
<dbReference type="InterPro" id="IPR001309">
    <property type="entry name" value="Pept_C14_p20"/>
</dbReference>
<gene>
    <name evidence="8" type="primary">Casp8</name>
</gene>
<dbReference type="PANTHER" id="PTHR48169:SF7">
    <property type="entry name" value="CASPASE 10"/>
    <property type="match status" value="1"/>
</dbReference>
<comment type="similarity">
    <text evidence="1 3">Belongs to the peptidase C14A family.</text>
</comment>
<dbReference type="GO" id="GO:0006508">
    <property type="term" value="P:proteolysis"/>
    <property type="evidence" value="ECO:0007669"/>
    <property type="project" value="InterPro"/>
</dbReference>
<keyword evidence="2" id="KW-0053">Apoptosis</keyword>
<dbReference type="Pfam" id="PF00656">
    <property type="entry name" value="Peptidase_C14"/>
    <property type="match status" value="1"/>
</dbReference>
<dbReference type="PROSITE" id="PS50207">
    <property type="entry name" value="CASPASE_P10"/>
    <property type="match status" value="1"/>
</dbReference>
<name>A0AA49KFH6_HALDH</name>
<dbReference type="Gene3D" id="3.40.50.1460">
    <property type="match status" value="1"/>
</dbReference>
<dbReference type="SUPFAM" id="SSF47986">
    <property type="entry name" value="DEATH domain"/>
    <property type="match status" value="1"/>
</dbReference>
<organism evidence="8">
    <name type="scientific">Haliotis discus hannai</name>
    <name type="common">Japanese abalone</name>
    <dbReference type="NCBI Taxonomy" id="42344"/>
    <lineage>
        <taxon>Eukaryota</taxon>
        <taxon>Metazoa</taxon>
        <taxon>Spiralia</taxon>
        <taxon>Lophotrochozoa</taxon>
        <taxon>Mollusca</taxon>
        <taxon>Gastropoda</taxon>
        <taxon>Vetigastropoda</taxon>
        <taxon>Lepetellida</taxon>
        <taxon>Haliotoidea</taxon>
        <taxon>Haliotidae</taxon>
        <taxon>Haliotis</taxon>
    </lineage>
</organism>
<sequence>MTTEKRRLPYAKEFVRSLVETTDDEERVAEVEQFLLETMSQTLAEVETRFRTYMQKLHQMTGEQNSQAMRSTITRMEKQINSRFHTKDSFEKRSKVSHIHREALRNCYTLLTSDLELFKSSIIDDLLASDVMSVSDKDSIRGKDSRRGQNEEFLSYIMGRLSFEDFYRFLLPALRKDHPHLAEALISELDRLEEEYEDEQCVACRARKYVQLKRVATPLLQQKIIEIPLFGDLKSSGMSNNTKWTELRKEVSDKDIIAAMAKKYPDLHKEFKQQECDTLNCSCPTRDVQDTGVPETPERVFTAQGSVSEYESCLTDSFEIEEIENIMGDLSFQTDKFEEEYKMTAVPRGICVIINNKSFKKGFPTRRGGVDIDEEHLSELFTKLQFTINLQTDLTSVDMMNTLKSYAEQDHSEYDAFVCFILTNGTECGVAGSDGKLVKVQDLTSMFHASKCPTLAGKPKMFFIQASIGGNFMSELVQDDKSDISTADEADIFIGHSTVQGYNSARNTKYGSYFVSSLVRTLDNHGDQKDLLSCLAMVNKELSRIRMGHKWEPYKQVPDPQFTLTKKVYLTSDPQWPYPSVGSTDTSVEENP</sequence>
<dbReference type="Gene3D" id="1.10.533.10">
    <property type="entry name" value="Death Domain, Fas"/>
    <property type="match status" value="1"/>
</dbReference>
<evidence type="ECO:0000259" key="5">
    <source>
        <dbReference type="PROSITE" id="PS50207"/>
    </source>
</evidence>
<dbReference type="InterPro" id="IPR011600">
    <property type="entry name" value="Pept_C14_caspase"/>
</dbReference>
<dbReference type="GO" id="GO:0051604">
    <property type="term" value="P:protein maturation"/>
    <property type="evidence" value="ECO:0007669"/>
    <property type="project" value="UniProtKB-ARBA"/>
</dbReference>
<protein>
    <submittedName>
        <fullName evidence="8">Caspase-8</fullName>
    </submittedName>
</protein>
<dbReference type="AlphaFoldDB" id="A0AA49KFH6"/>
<evidence type="ECO:0000259" key="7">
    <source>
        <dbReference type="PROSITE" id="PS50209"/>
    </source>
</evidence>
<dbReference type="PANTHER" id="PTHR48169">
    <property type="entry name" value="DED DOMAIN-CONTAINING PROTEIN"/>
    <property type="match status" value="1"/>
</dbReference>
<dbReference type="EMBL" id="OR242440">
    <property type="protein sequence ID" value="WLG17492.1"/>
    <property type="molecule type" value="mRNA"/>
</dbReference>
<dbReference type="PROSITE" id="PS50209">
    <property type="entry name" value="CARD"/>
    <property type="match status" value="1"/>
</dbReference>
<feature type="domain" description="CARD" evidence="7">
    <location>
        <begin position="96"/>
        <end position="189"/>
    </location>
</feature>
<feature type="domain" description="Caspase family p20" evidence="6">
    <location>
        <begin position="347"/>
        <end position="471"/>
    </location>
</feature>
<dbReference type="GO" id="GO:0004197">
    <property type="term" value="F:cysteine-type endopeptidase activity"/>
    <property type="evidence" value="ECO:0007669"/>
    <property type="project" value="InterPro"/>
</dbReference>
<dbReference type="GO" id="GO:0006915">
    <property type="term" value="P:apoptotic process"/>
    <property type="evidence" value="ECO:0007669"/>
    <property type="project" value="UniProtKB-KW"/>
</dbReference>
<dbReference type="GO" id="GO:0005737">
    <property type="term" value="C:cytoplasm"/>
    <property type="evidence" value="ECO:0007669"/>
    <property type="project" value="UniProtKB-ARBA"/>
</dbReference>
<evidence type="ECO:0000256" key="3">
    <source>
        <dbReference type="RuleBase" id="RU003971"/>
    </source>
</evidence>
<evidence type="ECO:0000259" key="6">
    <source>
        <dbReference type="PROSITE" id="PS50208"/>
    </source>
</evidence>
<evidence type="ECO:0000313" key="8">
    <source>
        <dbReference type="EMBL" id="WLG17492.1"/>
    </source>
</evidence>
<dbReference type="PRINTS" id="PR00376">
    <property type="entry name" value="IL1BCENZYME"/>
</dbReference>
<dbReference type="InterPro" id="IPR015917">
    <property type="entry name" value="Pept_C14A"/>
</dbReference>
<dbReference type="SMART" id="SM00115">
    <property type="entry name" value="CASc"/>
    <property type="match status" value="1"/>
</dbReference>
<dbReference type="SUPFAM" id="SSF52129">
    <property type="entry name" value="Caspase-like"/>
    <property type="match status" value="1"/>
</dbReference>